<protein>
    <submittedName>
        <fullName evidence="3">Flagellar basal body rod protein FlgB</fullName>
    </submittedName>
</protein>
<keyword evidence="3" id="KW-0282">Flagellum</keyword>
<reference evidence="3 4" key="1">
    <citation type="submission" date="2015-12" db="EMBL/GenBank/DDBJ databases">
        <title>Genome sequence of the marine Rhodobacteraceae strain O3.65, Candidatus Tritonibacter horizontis.</title>
        <authorList>
            <person name="Poehlein A."/>
            <person name="Giebel H.A."/>
            <person name="Voget S."/>
            <person name="Brinkhoff T."/>
        </authorList>
    </citation>
    <scope>NUCLEOTIDE SEQUENCE [LARGE SCALE GENOMIC DNA]</scope>
    <source>
        <strain evidence="3 4">O3.65</strain>
    </source>
</reference>
<evidence type="ECO:0000313" key="4">
    <source>
        <dbReference type="Proteomes" id="UP000068382"/>
    </source>
</evidence>
<evidence type="ECO:0000313" key="3">
    <source>
        <dbReference type="EMBL" id="KUP94752.1"/>
    </source>
</evidence>
<dbReference type="Pfam" id="PF00460">
    <property type="entry name" value="Flg_bb_rod"/>
    <property type="match status" value="1"/>
</dbReference>
<gene>
    <name evidence="3" type="ORF">TRIHO_00850</name>
</gene>
<keyword evidence="4" id="KW-1185">Reference proteome</keyword>
<dbReference type="PATRIC" id="fig|1768241.3.peg.86"/>
<organism evidence="3 4">
    <name type="scientific">Tritonibacter horizontis</name>
    <dbReference type="NCBI Taxonomy" id="1768241"/>
    <lineage>
        <taxon>Bacteria</taxon>
        <taxon>Pseudomonadati</taxon>
        <taxon>Pseudomonadota</taxon>
        <taxon>Alphaproteobacteria</taxon>
        <taxon>Rhodobacterales</taxon>
        <taxon>Paracoccaceae</taxon>
        <taxon>Tritonibacter</taxon>
    </lineage>
</organism>
<dbReference type="NCBIfam" id="NF009270">
    <property type="entry name" value="PRK12627.1"/>
    <property type="match status" value="1"/>
</dbReference>
<dbReference type="GO" id="GO:0009425">
    <property type="term" value="C:bacterial-type flagellum basal body"/>
    <property type="evidence" value="ECO:0007669"/>
    <property type="project" value="UniProtKB-SubCell"/>
</dbReference>
<accession>A0A132C3E3</accession>
<dbReference type="Proteomes" id="UP000068382">
    <property type="component" value="Unassembled WGS sequence"/>
</dbReference>
<name>A0A132C3E3_9RHOB</name>
<dbReference type="EMBL" id="LPUY01000008">
    <property type="protein sequence ID" value="KUP94752.1"/>
    <property type="molecule type" value="Genomic_DNA"/>
</dbReference>
<proteinExistence type="predicted"/>
<dbReference type="AlphaFoldDB" id="A0A132C3E3"/>
<evidence type="ECO:0000259" key="2">
    <source>
        <dbReference type="Pfam" id="PF00460"/>
    </source>
</evidence>
<evidence type="ECO:0000256" key="1">
    <source>
        <dbReference type="ARBA" id="ARBA00004117"/>
    </source>
</evidence>
<dbReference type="InterPro" id="IPR001444">
    <property type="entry name" value="Flag_bb_rod_N"/>
</dbReference>
<comment type="subcellular location">
    <subcellularLocation>
        <location evidence="1">Bacterial flagellum basal body</location>
    </subcellularLocation>
</comment>
<keyword evidence="3" id="KW-0966">Cell projection</keyword>
<keyword evidence="3" id="KW-0969">Cilium</keyword>
<sequence length="129" mass="14117">MFERLNVFNIAYSMATHAGKRQALVSENIANADTPGYHAKDIKPFKEVFAASNTQGDMVSSRGSHLHGTDANGLDWAVITDESNVNPNDNSVSVEEQILNGVEAKRQHDRALAVYRSSMNILRASLGRS</sequence>
<comment type="caution">
    <text evidence="3">The sequence shown here is derived from an EMBL/GenBank/DDBJ whole genome shotgun (WGS) entry which is preliminary data.</text>
</comment>
<dbReference type="RefSeq" id="WP_068239886.1">
    <property type="nucleotide sequence ID" value="NZ_LPUY01000008.1"/>
</dbReference>
<feature type="domain" description="Flagellar basal body rod protein N-terminal" evidence="2">
    <location>
        <begin position="19"/>
        <end position="37"/>
    </location>
</feature>